<dbReference type="Pfam" id="PF01408">
    <property type="entry name" value="GFO_IDH_MocA"/>
    <property type="match status" value="1"/>
</dbReference>
<dbReference type="Gene3D" id="3.40.50.720">
    <property type="entry name" value="NAD(P)-binding Rossmann-like Domain"/>
    <property type="match status" value="1"/>
</dbReference>
<dbReference type="InterPro" id="IPR050463">
    <property type="entry name" value="Gfo/Idh/MocA_oxidrdct_glycsds"/>
</dbReference>
<dbReference type="Gene3D" id="3.30.360.10">
    <property type="entry name" value="Dihydrodipicolinate Reductase, domain 2"/>
    <property type="match status" value="1"/>
</dbReference>
<dbReference type="InterPro" id="IPR055170">
    <property type="entry name" value="GFO_IDH_MocA-like_dom"/>
</dbReference>
<proteinExistence type="predicted"/>
<organism evidence="4 5">
    <name type="scientific">Ruegeria halocynthiae</name>
    <dbReference type="NCBI Taxonomy" id="985054"/>
    <lineage>
        <taxon>Bacteria</taxon>
        <taxon>Pseudomonadati</taxon>
        <taxon>Pseudomonadota</taxon>
        <taxon>Alphaproteobacteria</taxon>
        <taxon>Rhodobacterales</taxon>
        <taxon>Roseobacteraceae</taxon>
        <taxon>Ruegeria</taxon>
    </lineage>
</organism>
<dbReference type="InterPro" id="IPR000683">
    <property type="entry name" value="Gfo/Idh/MocA-like_OxRdtase_N"/>
</dbReference>
<dbReference type="PANTHER" id="PTHR43818">
    <property type="entry name" value="BCDNA.GH03377"/>
    <property type="match status" value="1"/>
</dbReference>
<evidence type="ECO:0000256" key="1">
    <source>
        <dbReference type="ARBA" id="ARBA00023002"/>
    </source>
</evidence>
<evidence type="ECO:0000259" key="3">
    <source>
        <dbReference type="Pfam" id="PF22725"/>
    </source>
</evidence>
<dbReference type="Pfam" id="PF22725">
    <property type="entry name" value="GFO_IDH_MocA_C3"/>
    <property type="match status" value="1"/>
</dbReference>
<name>A0A1H2WDN7_9RHOB</name>
<dbReference type="InterPro" id="IPR036291">
    <property type="entry name" value="NAD(P)-bd_dom_sf"/>
</dbReference>
<dbReference type="STRING" id="985054.SAMN05444358_1011759"/>
<evidence type="ECO:0000313" key="4">
    <source>
        <dbReference type="EMBL" id="SDW78803.1"/>
    </source>
</evidence>
<dbReference type="SUPFAM" id="SSF51735">
    <property type="entry name" value="NAD(P)-binding Rossmann-fold domains"/>
    <property type="match status" value="1"/>
</dbReference>
<gene>
    <name evidence="4" type="ORF">SAMN05444358_1011759</name>
</gene>
<dbReference type="GO" id="GO:0000166">
    <property type="term" value="F:nucleotide binding"/>
    <property type="evidence" value="ECO:0007669"/>
    <property type="project" value="InterPro"/>
</dbReference>
<keyword evidence="1" id="KW-0560">Oxidoreductase</keyword>
<dbReference type="Proteomes" id="UP000183400">
    <property type="component" value="Unassembled WGS sequence"/>
</dbReference>
<dbReference type="GO" id="GO:0016491">
    <property type="term" value="F:oxidoreductase activity"/>
    <property type="evidence" value="ECO:0007669"/>
    <property type="project" value="UniProtKB-KW"/>
</dbReference>
<feature type="domain" description="Gfo/Idh/MocA-like oxidoreductase N-terminal" evidence="2">
    <location>
        <begin position="10"/>
        <end position="124"/>
    </location>
</feature>
<keyword evidence="5" id="KW-1185">Reference proteome</keyword>
<dbReference type="OrthoDB" id="9776544at2"/>
<evidence type="ECO:0000313" key="5">
    <source>
        <dbReference type="Proteomes" id="UP000183400"/>
    </source>
</evidence>
<sequence>MMTRETSKSFRVGLIGCGRISDIYLKTLSKFSNVEVVACASLDPSESRTKADQYGIAKACAPDGVFDDPTIDCVLNLTIPAAHAEISLRALEAGKHVYSEKPLVMDRTDGKTILHMASEKGLLVGCAPDTFLGGRWQTVRRLIDEGAIGKPTGVFAHVGTHGTERHHPNPDFYYQAGGGPLLDLGPYYLTAMVCCLGPVDRVAGMARRTFDKRMIENGPRNGEWMDVEVDTHSLSLLQFSSGAIGSMTMSFDVWDSETPRFEIYGEKGTISIPDPDPVHGANIFQGDVWLKTRETSRWSHQPRPSGREGWQVVVNKHGFNEDRRGLGLLDLALAAQEGRQPRASGALAYHVFEVMDAIERAPKFGAYQTIESRCAAPEPLPVDFLNDERKELVHAD</sequence>
<reference evidence="5" key="1">
    <citation type="submission" date="2016-10" db="EMBL/GenBank/DDBJ databases">
        <authorList>
            <person name="Varghese N."/>
            <person name="Submissions S."/>
        </authorList>
    </citation>
    <scope>NUCLEOTIDE SEQUENCE [LARGE SCALE GENOMIC DNA]</scope>
    <source>
        <strain evidence="5">DSM 27839</strain>
    </source>
</reference>
<evidence type="ECO:0000259" key="2">
    <source>
        <dbReference type="Pfam" id="PF01408"/>
    </source>
</evidence>
<dbReference type="PANTHER" id="PTHR43818:SF11">
    <property type="entry name" value="BCDNA.GH03377"/>
    <property type="match status" value="1"/>
</dbReference>
<dbReference type="SUPFAM" id="SSF55347">
    <property type="entry name" value="Glyceraldehyde-3-phosphate dehydrogenase-like, C-terminal domain"/>
    <property type="match status" value="1"/>
</dbReference>
<accession>A0A1H2WDN7</accession>
<dbReference type="EMBL" id="FNNP01000001">
    <property type="protein sequence ID" value="SDW78803.1"/>
    <property type="molecule type" value="Genomic_DNA"/>
</dbReference>
<feature type="domain" description="GFO/IDH/MocA-like oxidoreductase" evidence="3">
    <location>
        <begin position="136"/>
        <end position="270"/>
    </location>
</feature>
<dbReference type="AlphaFoldDB" id="A0A1H2WDN7"/>
<protein>
    <submittedName>
        <fullName evidence="4">Predicted dehydrogenase</fullName>
    </submittedName>
</protein>